<dbReference type="Proteomes" id="UP000266552">
    <property type="component" value="Chromosome"/>
</dbReference>
<evidence type="ECO:0000259" key="4">
    <source>
        <dbReference type="SMART" id="SM00849"/>
    </source>
</evidence>
<evidence type="ECO:0000313" key="5">
    <source>
        <dbReference type="EMBL" id="AYB43277.1"/>
    </source>
</evidence>
<keyword evidence="5" id="KW-0378">Hydrolase</keyword>
<evidence type="ECO:0000313" key="6">
    <source>
        <dbReference type="Proteomes" id="UP000266552"/>
    </source>
</evidence>
<sequence>MLLIDQGIAMLEISAAMMGRTETIHPTFLWDHQNRVLIDTGYPGQLPLIQEQISDCGFSVQDVSKIIITHQDLDHIGSLPTIIQHCKQAPEVFASEIEKPYIEGDTRLVKLSPEAVAQALVSLPDNVPPEWKNAFKHTLENPPSAPVNRMLRDGEELPFGGGIIAIHTPGHTPGHASLYHIPSQTLIAADALNVREGQLIGPDPATTLDLALARLSLQKLTHYDIRNVICYHGGLFTDNPNQRIRELAFA</sequence>
<dbReference type="RefSeq" id="WP_119847299.1">
    <property type="nucleotide sequence ID" value="NZ_CP032412.1"/>
</dbReference>
<dbReference type="EMBL" id="CP032412">
    <property type="protein sequence ID" value="AYB43277.1"/>
    <property type="molecule type" value="Genomic_DNA"/>
</dbReference>
<dbReference type="AlphaFoldDB" id="A0A385TLF7"/>
<dbReference type="PANTHER" id="PTHR42951">
    <property type="entry name" value="METALLO-BETA-LACTAMASE DOMAIN-CONTAINING"/>
    <property type="match status" value="1"/>
</dbReference>
<comment type="function">
    <text evidence="2">Counteracts the endogenous Pycsar antiviral defense system. Phosphodiesterase that enables metal-dependent hydrolysis of host cyclic nucleotide Pycsar defense signals such as cCMP and cUMP.</text>
</comment>
<dbReference type="Pfam" id="PF00753">
    <property type="entry name" value="Lactamase_B"/>
    <property type="match status" value="1"/>
</dbReference>
<name>A0A385TLF7_PAELA</name>
<comment type="catalytic activity">
    <reaction evidence="3">
        <text>3',5'-cyclic UMP + H2O = UMP + H(+)</text>
        <dbReference type="Rhea" id="RHEA:70575"/>
        <dbReference type="ChEBI" id="CHEBI:15377"/>
        <dbReference type="ChEBI" id="CHEBI:15378"/>
        <dbReference type="ChEBI" id="CHEBI:57865"/>
        <dbReference type="ChEBI" id="CHEBI:184387"/>
    </reaction>
    <physiologicalReaction direction="left-to-right" evidence="3">
        <dbReference type="Rhea" id="RHEA:70576"/>
    </physiologicalReaction>
</comment>
<feature type="domain" description="Metallo-beta-lactamase" evidence="4">
    <location>
        <begin position="23"/>
        <end position="232"/>
    </location>
</feature>
<evidence type="ECO:0000256" key="2">
    <source>
        <dbReference type="ARBA" id="ARBA00034301"/>
    </source>
</evidence>
<dbReference type="InterPro" id="IPR050855">
    <property type="entry name" value="NDM-1-like"/>
</dbReference>
<gene>
    <name evidence="5" type="ORF">D5F53_08265</name>
</gene>
<proteinExistence type="predicted"/>
<reference evidence="5 6" key="1">
    <citation type="submission" date="2018-09" db="EMBL/GenBank/DDBJ databases">
        <title>Genome Sequence of Paenibacillus lautus Strain E7593-69, Azo Dye-Degrading Bacteria, Isolated from Commercial Tattoo Inks.</title>
        <authorList>
            <person name="Nho S.W."/>
            <person name="Kim S.-J."/>
            <person name="Kweon O."/>
            <person name="Cerniglia C.E."/>
        </authorList>
    </citation>
    <scope>NUCLEOTIDE SEQUENCE [LARGE SCALE GENOMIC DNA]</scope>
    <source>
        <strain evidence="5 6">E7593-69</strain>
    </source>
</reference>
<keyword evidence="6" id="KW-1185">Reference proteome</keyword>
<dbReference type="SMART" id="SM00849">
    <property type="entry name" value="Lactamase_B"/>
    <property type="match status" value="1"/>
</dbReference>
<dbReference type="InterPro" id="IPR001279">
    <property type="entry name" value="Metallo-B-lactamas"/>
</dbReference>
<dbReference type="GO" id="GO:0016787">
    <property type="term" value="F:hydrolase activity"/>
    <property type="evidence" value="ECO:0007669"/>
    <property type="project" value="UniProtKB-KW"/>
</dbReference>
<protein>
    <submittedName>
        <fullName evidence="5">MBL fold metallo-hydrolase</fullName>
    </submittedName>
</protein>
<organism evidence="5 6">
    <name type="scientific">Paenibacillus lautus</name>
    <name type="common">Bacillus lautus</name>
    <dbReference type="NCBI Taxonomy" id="1401"/>
    <lineage>
        <taxon>Bacteria</taxon>
        <taxon>Bacillati</taxon>
        <taxon>Bacillota</taxon>
        <taxon>Bacilli</taxon>
        <taxon>Bacillales</taxon>
        <taxon>Paenibacillaceae</taxon>
        <taxon>Paenibacillus</taxon>
    </lineage>
</organism>
<accession>A0A385TLF7</accession>
<dbReference type="KEGG" id="plw:D5F53_08265"/>
<dbReference type="PANTHER" id="PTHR42951:SF15">
    <property type="entry name" value="METALLO-BETA-LACTAMASE SUPERFAMILY PROTEIN"/>
    <property type="match status" value="1"/>
</dbReference>
<evidence type="ECO:0000256" key="1">
    <source>
        <dbReference type="ARBA" id="ARBA00034221"/>
    </source>
</evidence>
<comment type="catalytic activity">
    <reaction evidence="1">
        <text>3',5'-cyclic CMP + H2O = CMP + H(+)</text>
        <dbReference type="Rhea" id="RHEA:72675"/>
        <dbReference type="ChEBI" id="CHEBI:15377"/>
        <dbReference type="ChEBI" id="CHEBI:15378"/>
        <dbReference type="ChEBI" id="CHEBI:58003"/>
        <dbReference type="ChEBI" id="CHEBI:60377"/>
    </reaction>
    <physiologicalReaction direction="left-to-right" evidence="1">
        <dbReference type="Rhea" id="RHEA:72676"/>
    </physiologicalReaction>
</comment>
<dbReference type="CDD" id="cd07721">
    <property type="entry name" value="yflN-like_MBL-fold"/>
    <property type="match status" value="1"/>
</dbReference>
<dbReference type="Gene3D" id="3.60.15.10">
    <property type="entry name" value="Ribonuclease Z/Hydroxyacylglutathione hydrolase-like"/>
    <property type="match status" value="1"/>
</dbReference>
<dbReference type="SUPFAM" id="SSF56281">
    <property type="entry name" value="Metallo-hydrolase/oxidoreductase"/>
    <property type="match status" value="1"/>
</dbReference>
<evidence type="ECO:0000256" key="3">
    <source>
        <dbReference type="ARBA" id="ARBA00048505"/>
    </source>
</evidence>
<dbReference type="InterPro" id="IPR036866">
    <property type="entry name" value="RibonucZ/Hydroxyglut_hydro"/>
</dbReference>